<keyword evidence="4" id="KW-1185">Reference proteome</keyword>
<evidence type="ECO:0000313" key="4">
    <source>
        <dbReference type="Proteomes" id="UP000655994"/>
    </source>
</evidence>
<evidence type="ECO:0000313" key="1">
    <source>
        <dbReference type="EMBL" id="MBJ7265535.1"/>
    </source>
</evidence>
<dbReference type="Gene3D" id="3.40.50.620">
    <property type="entry name" value="HUPs"/>
    <property type="match status" value="1"/>
</dbReference>
<dbReference type="InterPro" id="IPR014729">
    <property type="entry name" value="Rossmann-like_a/b/a_fold"/>
</dbReference>
<dbReference type="EMBL" id="JAEMOS010000002">
    <property type="protein sequence ID" value="MBJ7265535.1"/>
    <property type="molecule type" value="Genomic_DNA"/>
</dbReference>
<reference evidence="2 4" key="1">
    <citation type="submission" date="2020-09" db="EMBL/GenBank/DDBJ databases">
        <title>Draft Genomes of Bacterial Isolates from North Pond Shallow Sediments.</title>
        <authorList>
            <person name="Kiel Reese B."/>
            <person name="Mullis M."/>
            <person name="Weisend R.E."/>
        </authorList>
    </citation>
    <scope>NUCLEOTIDE SEQUENCE</scope>
    <source>
        <strain evidence="2">KJE-2</strain>
        <strain evidence="1 4">KJE-3</strain>
    </source>
</reference>
<dbReference type="Proteomes" id="UP000621390">
    <property type="component" value="Unassembled WGS sequence"/>
</dbReference>
<comment type="caution">
    <text evidence="2">The sequence shown here is derived from an EMBL/GenBank/DDBJ whole genome shotgun (WGS) entry which is preliminary data.</text>
</comment>
<gene>
    <name evidence="1" type="ORF">JHC10_01120</name>
    <name evidence="2" type="ORF">JHC11_12420</name>
</gene>
<sequence>MMQKQSFEKAVDNDEEEYRTADFVTPSPVRQTYFDVEQVDLDAYDHVILNLSGKDSIAALLKLIEDGVDLARCEIWHHLVDGIGGDIFMDWPCMDDYMVKFAQAFNLPLYFSSLEHGFKGEMLKNNSVAHDHLIETPDGMLRLGRTGKPGTRLKYPQKSKSLSVRWCSAVLKVDIGRRALTNQDRFLGKKVLYVTGERRSEGGGRKYYLLCIFSSPATWATLHKYWPERVHSVQHYEHQLDCTISRNRIDVVDVGAQSNSWIIEDKEALVQSTRKEYELPIFTPKGQKWKLPQGAFSNEEGGAS</sequence>
<dbReference type="Proteomes" id="UP000655994">
    <property type="component" value="Unassembled WGS sequence"/>
</dbReference>
<protein>
    <submittedName>
        <fullName evidence="2">Phosphohydrolase</fullName>
    </submittedName>
</protein>
<dbReference type="GO" id="GO:0016787">
    <property type="term" value="F:hydrolase activity"/>
    <property type="evidence" value="ECO:0007669"/>
    <property type="project" value="UniProtKB-KW"/>
</dbReference>
<keyword evidence="2" id="KW-0378">Hydrolase</keyword>
<dbReference type="RefSeq" id="WP_199493395.1">
    <property type="nucleotide sequence ID" value="NZ_JAEMOP010000009.1"/>
</dbReference>
<dbReference type="EMBL" id="JAEMOP010000009">
    <property type="protein sequence ID" value="MBJ7316791.1"/>
    <property type="molecule type" value="Genomic_DNA"/>
</dbReference>
<proteinExistence type="predicted"/>
<evidence type="ECO:0000313" key="2">
    <source>
        <dbReference type="EMBL" id="MBJ7316791.1"/>
    </source>
</evidence>
<organism evidence="2 3">
    <name type="scientific">Idiomarina abyssalis</name>
    <dbReference type="NCBI Taxonomy" id="86102"/>
    <lineage>
        <taxon>Bacteria</taxon>
        <taxon>Pseudomonadati</taxon>
        <taxon>Pseudomonadota</taxon>
        <taxon>Gammaproteobacteria</taxon>
        <taxon>Alteromonadales</taxon>
        <taxon>Idiomarinaceae</taxon>
        <taxon>Idiomarina</taxon>
    </lineage>
</organism>
<name>A0A8I1G9I7_9GAMM</name>
<dbReference type="AlphaFoldDB" id="A0A8I1G9I7"/>
<accession>A0A8I1G9I7</accession>
<evidence type="ECO:0000313" key="3">
    <source>
        <dbReference type="Proteomes" id="UP000621390"/>
    </source>
</evidence>